<evidence type="ECO:0000259" key="18">
    <source>
        <dbReference type="Pfam" id="PF00593"/>
    </source>
</evidence>
<comment type="subcellular location">
    <subcellularLocation>
        <location evidence="1 14">Cell outer membrane</location>
        <topology evidence="1 14">Multi-pass membrane protein</topology>
    </subcellularLocation>
</comment>
<evidence type="ECO:0000256" key="13">
    <source>
        <dbReference type="ARBA" id="ARBA00023237"/>
    </source>
</evidence>
<proteinExistence type="inferred from homology"/>
<dbReference type="GO" id="GO:0015344">
    <property type="term" value="F:siderophore uptake transmembrane transporter activity"/>
    <property type="evidence" value="ECO:0007669"/>
    <property type="project" value="TreeGrafter"/>
</dbReference>
<feature type="chain" id="PRO_5026271934" evidence="17">
    <location>
        <begin position="32"/>
        <end position="724"/>
    </location>
</feature>
<keyword evidence="8" id="KW-0408">Iron</keyword>
<evidence type="ECO:0000313" key="21">
    <source>
        <dbReference type="Proteomes" id="UP000438196"/>
    </source>
</evidence>
<evidence type="ECO:0000256" key="6">
    <source>
        <dbReference type="ARBA" id="ARBA00022692"/>
    </source>
</evidence>
<keyword evidence="3 14" id="KW-0813">Transport</keyword>
<keyword evidence="11 14" id="KW-0472">Membrane</keyword>
<dbReference type="Gene3D" id="2.40.170.20">
    <property type="entry name" value="TonB-dependent receptor, beta-barrel domain"/>
    <property type="match status" value="1"/>
</dbReference>
<keyword evidence="10 16" id="KW-0798">TonB box</keyword>
<evidence type="ECO:0000256" key="15">
    <source>
        <dbReference type="PROSITE-ProRule" id="PRU10144"/>
    </source>
</evidence>
<dbReference type="InterPro" id="IPR010917">
    <property type="entry name" value="TonB_rcpt_CS"/>
</dbReference>
<dbReference type="SUPFAM" id="SSF56935">
    <property type="entry name" value="Porins"/>
    <property type="match status" value="1"/>
</dbReference>
<feature type="signal peptide" evidence="17">
    <location>
        <begin position="1"/>
        <end position="31"/>
    </location>
</feature>
<comment type="caution">
    <text evidence="20">The sequence shown here is derived from an EMBL/GenBank/DDBJ whole genome shotgun (WGS) entry which is preliminary data.</text>
</comment>
<dbReference type="NCBIfam" id="TIGR01783">
    <property type="entry name" value="TonB-siderophor"/>
    <property type="match status" value="1"/>
</dbReference>
<organism evidence="20 21">
    <name type="scientific">Pseudomonas spelaei</name>
    <dbReference type="NCBI Taxonomy" id="1055469"/>
    <lineage>
        <taxon>Bacteria</taxon>
        <taxon>Pseudomonadati</taxon>
        <taxon>Pseudomonadota</taxon>
        <taxon>Gammaproteobacteria</taxon>
        <taxon>Pseudomonadales</taxon>
        <taxon>Pseudomonadaceae</taxon>
        <taxon>Pseudomonas</taxon>
    </lineage>
</organism>
<dbReference type="EMBL" id="WNNK01000023">
    <property type="protein sequence ID" value="MUF07273.1"/>
    <property type="molecule type" value="Genomic_DNA"/>
</dbReference>
<evidence type="ECO:0000256" key="14">
    <source>
        <dbReference type="PROSITE-ProRule" id="PRU01360"/>
    </source>
</evidence>
<keyword evidence="13 14" id="KW-0998">Cell outer membrane</keyword>
<dbReference type="InterPro" id="IPR010105">
    <property type="entry name" value="TonB_sidphr_rcpt"/>
</dbReference>
<dbReference type="Gene3D" id="2.170.130.10">
    <property type="entry name" value="TonB-dependent receptor, plug domain"/>
    <property type="match status" value="1"/>
</dbReference>
<reference evidence="20 21" key="1">
    <citation type="submission" date="2019-11" db="EMBL/GenBank/DDBJ databases">
        <title>Pseudomonas karstica sp. nov. and Pseudomonas spelaei sp. nov. from karst caves.</title>
        <authorList>
            <person name="Zeman M."/>
        </authorList>
    </citation>
    <scope>NUCLEOTIDE SEQUENCE [LARGE SCALE GENOMIC DNA]</scope>
    <source>
        <strain evidence="20 21">CCM 7893</strain>
    </source>
</reference>
<evidence type="ECO:0000256" key="7">
    <source>
        <dbReference type="ARBA" id="ARBA00022729"/>
    </source>
</evidence>
<dbReference type="InterPro" id="IPR000531">
    <property type="entry name" value="Beta-barrel_TonB"/>
</dbReference>
<evidence type="ECO:0000256" key="10">
    <source>
        <dbReference type="ARBA" id="ARBA00023077"/>
    </source>
</evidence>
<evidence type="ECO:0000256" key="5">
    <source>
        <dbReference type="ARBA" id="ARBA00022496"/>
    </source>
</evidence>
<dbReference type="PANTHER" id="PTHR32552:SF82">
    <property type="entry name" value="FCUA PROTEIN"/>
    <property type="match status" value="1"/>
</dbReference>
<evidence type="ECO:0000256" key="12">
    <source>
        <dbReference type="ARBA" id="ARBA00023170"/>
    </source>
</evidence>
<feature type="short sequence motif" description="TonB C-terminal box" evidence="15">
    <location>
        <begin position="707"/>
        <end position="724"/>
    </location>
</feature>
<evidence type="ECO:0000256" key="8">
    <source>
        <dbReference type="ARBA" id="ARBA00023004"/>
    </source>
</evidence>
<dbReference type="GO" id="GO:0015891">
    <property type="term" value="P:siderophore transport"/>
    <property type="evidence" value="ECO:0007669"/>
    <property type="project" value="InterPro"/>
</dbReference>
<dbReference type="PROSITE" id="PS52016">
    <property type="entry name" value="TONB_DEPENDENT_REC_3"/>
    <property type="match status" value="1"/>
</dbReference>
<dbReference type="InterPro" id="IPR037066">
    <property type="entry name" value="Plug_dom_sf"/>
</dbReference>
<evidence type="ECO:0000256" key="3">
    <source>
        <dbReference type="ARBA" id="ARBA00022448"/>
    </source>
</evidence>
<keyword evidence="12 20" id="KW-0675">Receptor</keyword>
<dbReference type="CDD" id="cd01347">
    <property type="entry name" value="ligand_gated_channel"/>
    <property type="match status" value="1"/>
</dbReference>
<dbReference type="AlphaFoldDB" id="A0A6I3WJ06"/>
<feature type="domain" description="TonB-dependent receptor-like beta-barrel" evidence="18">
    <location>
        <begin position="272"/>
        <end position="694"/>
    </location>
</feature>
<dbReference type="Proteomes" id="UP000438196">
    <property type="component" value="Unassembled WGS sequence"/>
</dbReference>
<name>A0A6I3WJ06_9PSED</name>
<evidence type="ECO:0000256" key="17">
    <source>
        <dbReference type="SAM" id="SignalP"/>
    </source>
</evidence>
<keyword evidence="7 17" id="KW-0732">Signal</keyword>
<keyword evidence="5" id="KW-0410">Iron transport</keyword>
<evidence type="ECO:0000256" key="9">
    <source>
        <dbReference type="ARBA" id="ARBA00023065"/>
    </source>
</evidence>
<keyword evidence="4 14" id="KW-1134">Transmembrane beta strand</keyword>
<evidence type="ECO:0000256" key="16">
    <source>
        <dbReference type="RuleBase" id="RU003357"/>
    </source>
</evidence>
<dbReference type="OrthoDB" id="8732650at2"/>
<evidence type="ECO:0000256" key="1">
    <source>
        <dbReference type="ARBA" id="ARBA00004571"/>
    </source>
</evidence>
<dbReference type="Pfam" id="PF07715">
    <property type="entry name" value="Plug"/>
    <property type="match status" value="1"/>
</dbReference>
<dbReference type="InterPro" id="IPR036942">
    <property type="entry name" value="Beta-barrel_TonB_sf"/>
</dbReference>
<comment type="similarity">
    <text evidence="2 14 16">Belongs to the TonB-dependent receptor family.</text>
</comment>
<dbReference type="Pfam" id="PF00593">
    <property type="entry name" value="TonB_dep_Rec_b-barrel"/>
    <property type="match status" value="1"/>
</dbReference>
<evidence type="ECO:0000256" key="2">
    <source>
        <dbReference type="ARBA" id="ARBA00009810"/>
    </source>
</evidence>
<protein>
    <submittedName>
        <fullName evidence="20">TonB-dependent siderophore receptor</fullName>
    </submittedName>
</protein>
<accession>A0A6I3WJ06</accession>
<sequence>MNERQGISIRLAPVLATGLICALSGMPSADAQNVSEERDEAITELDPTRISAPPLNNAFVVNAGGFGAKDPMEIPLAIQSYTAKTIADSSARTAGDVLTLDPSILSASYGSSFDNFRLRGFAMDNFNTIRRDGLTLAPHHDVPLENIERIDVLKGPSGFLYGFNSPGGTINYILKRPTRDPLLDVTVQGSSLLGRYVAIDTSDSFNEGAFGYRLNAGYEKNGDYDHARDMERKFIGLATDFRLSDRALLQLNADWSWKSTVADPLLRADQSGRANPLDASSYVRPPKIDRRDLLTGSWFRHQTEGANLDAKFEYTLDDNWTSVTQANYSRAERHGGYNDLFDIQPNGDIGRADYYQSRGEVFSTWSLQSYLAGKFATGNIYHDVFFGSSYKQFKDRSLFWDSVDSSTPGISVADVSVGNILHPVQPKKWDFGPRQDVDFVSTIKETSVFASDLISLNEQFQVMLGGRYIWYRADQLSATAPSQSHNVFVPSAALIYRPLESLMTYISYSRGFEKGDYAPYNATNSNQPTDAIESEQYEVGLKVDLSDRLNAGVAVFDIRRKASYLDSSNTFVSNGEYHHRGVELTLSDRVTDALTLTGNAAYLSTRLDDVDDTSVRGKRTEGVPKWKGAMGAIYTVSSVPGLSFDSTVSYVGSRPVDAQNSGYVPSFTLLDAGVSYRSKLSGTPVTYRLHGKNLTNKYYYASTYQGGLEVGREREIFLSTKFEF</sequence>
<dbReference type="InterPro" id="IPR039426">
    <property type="entry name" value="TonB-dep_rcpt-like"/>
</dbReference>
<dbReference type="GO" id="GO:0009279">
    <property type="term" value="C:cell outer membrane"/>
    <property type="evidence" value="ECO:0007669"/>
    <property type="project" value="UniProtKB-SubCell"/>
</dbReference>
<feature type="domain" description="TonB-dependent receptor plug" evidence="19">
    <location>
        <begin position="71"/>
        <end position="169"/>
    </location>
</feature>
<evidence type="ECO:0000256" key="4">
    <source>
        <dbReference type="ARBA" id="ARBA00022452"/>
    </source>
</evidence>
<keyword evidence="9" id="KW-0406">Ion transport</keyword>
<keyword evidence="6 14" id="KW-0812">Transmembrane</keyword>
<dbReference type="PROSITE" id="PS01156">
    <property type="entry name" value="TONB_DEPENDENT_REC_2"/>
    <property type="match status" value="1"/>
</dbReference>
<keyword evidence="21" id="KW-1185">Reference proteome</keyword>
<gene>
    <name evidence="20" type="ORF">GNF76_23255</name>
</gene>
<dbReference type="RefSeq" id="WP_155585424.1">
    <property type="nucleotide sequence ID" value="NZ_JBHSTH010000037.1"/>
</dbReference>
<evidence type="ECO:0000256" key="11">
    <source>
        <dbReference type="ARBA" id="ARBA00023136"/>
    </source>
</evidence>
<evidence type="ECO:0000313" key="20">
    <source>
        <dbReference type="EMBL" id="MUF07273.1"/>
    </source>
</evidence>
<evidence type="ECO:0000259" key="19">
    <source>
        <dbReference type="Pfam" id="PF07715"/>
    </source>
</evidence>
<dbReference type="GO" id="GO:0038023">
    <property type="term" value="F:signaling receptor activity"/>
    <property type="evidence" value="ECO:0007669"/>
    <property type="project" value="InterPro"/>
</dbReference>
<dbReference type="PANTHER" id="PTHR32552">
    <property type="entry name" value="FERRICHROME IRON RECEPTOR-RELATED"/>
    <property type="match status" value="1"/>
</dbReference>
<dbReference type="InterPro" id="IPR012910">
    <property type="entry name" value="Plug_dom"/>
</dbReference>